<keyword evidence="1" id="KW-0732">Signal</keyword>
<sequence length="355" mass="40592">MKIKHYWMLISLVSMVNLMLTACSNEGYLHVKYKQDDILVIQGEKFPKSEHTLLHNSPVESASFTSATGFVPDERWKSQIKVQDEKYTFLDIHSSNVITGTFILDNNSIKDIRYRLLAYQGNINIPINIDGYDKKIGIEVTVKSNTTVKLPVSIPFSATGDKELTIFPITISNQLERYNGGNLGLVRFFVSNGMDTQITKEIIAKQEFSLPENYDTQNISLLPTLSWMGDKFAEPKYMNRNNKLYTTKKVKGLQVKPLPYDTKLDIIWADEFGNTSLLAKDVPVTKNQATSINIEDQILSDIYKNEQRQFLFVFTNRNEEILADALALDQFKKPYMTTFQGIIEIYPTIEKSSLH</sequence>
<gene>
    <name evidence="2" type="ORF">EX87_02010</name>
</gene>
<proteinExistence type="predicted"/>
<evidence type="ECO:0000313" key="2">
    <source>
        <dbReference type="EMBL" id="AKF92591.1"/>
    </source>
</evidence>
<accession>A0A0F6XYT6</accession>
<organism evidence="2">
    <name type="scientific">Brevibacillus laterosporus</name>
    <name type="common">Bacillus laterosporus</name>
    <dbReference type="NCBI Taxonomy" id="1465"/>
    <lineage>
        <taxon>Bacteria</taxon>
        <taxon>Bacillati</taxon>
        <taxon>Bacillota</taxon>
        <taxon>Bacilli</taxon>
        <taxon>Bacillales</taxon>
        <taxon>Paenibacillaceae</taxon>
        <taxon>Brevibacillus</taxon>
    </lineage>
</organism>
<name>A0A0F6XYT6_BRELA</name>
<dbReference type="PROSITE" id="PS51257">
    <property type="entry name" value="PROKAR_LIPOPROTEIN"/>
    <property type="match status" value="1"/>
</dbReference>
<dbReference type="AlphaFoldDB" id="A0A0F6XYT6"/>
<dbReference type="RefSeq" id="WP_031411188.1">
    <property type="nucleotide sequence ID" value="NZ_CP011074.1"/>
</dbReference>
<evidence type="ECO:0000256" key="1">
    <source>
        <dbReference type="SAM" id="SignalP"/>
    </source>
</evidence>
<feature type="chain" id="PRO_5038988685" evidence="1">
    <location>
        <begin position="25"/>
        <end position="355"/>
    </location>
</feature>
<feature type="signal peptide" evidence="1">
    <location>
        <begin position="1"/>
        <end position="24"/>
    </location>
</feature>
<dbReference type="EMBL" id="CP011074">
    <property type="protein sequence ID" value="AKF92591.1"/>
    <property type="molecule type" value="Genomic_DNA"/>
</dbReference>
<protein>
    <submittedName>
        <fullName evidence="2">Uncharacterized protein</fullName>
    </submittedName>
</protein>
<reference evidence="2" key="1">
    <citation type="submission" date="2015-03" db="EMBL/GenBank/DDBJ databases">
        <title>MIGS Cultured Bacterial/Archaeal sample from Brevibacillus laterosporus.</title>
        <authorList>
            <person name="Zeng D."/>
            <person name="Zhu L."/>
            <person name="Dong G."/>
            <person name="Ye W."/>
            <person name="Ren D."/>
            <person name="Wu L."/>
            <person name="Xu J."/>
            <person name="Li G."/>
            <person name="Guo L."/>
        </authorList>
    </citation>
    <scope>NUCLEOTIDE SEQUENCE</scope>
    <source>
        <strain evidence="2">B9</strain>
    </source>
</reference>